<reference evidence="3" key="1">
    <citation type="submission" date="2023-07" db="EMBL/GenBank/DDBJ databases">
        <title>Genome sequencing of Purple Non-Sulfur Bacteria from various extreme environments.</title>
        <authorList>
            <person name="Mayer M."/>
        </authorList>
    </citation>
    <scope>NUCLEOTIDE SEQUENCE [LARGE SCALE GENOMIC DNA]</scope>
    <source>
        <strain evidence="3">DSM 17935</strain>
    </source>
</reference>
<dbReference type="EMBL" id="JAOQNS010000009">
    <property type="protein sequence ID" value="MCW2308843.1"/>
    <property type="molecule type" value="Genomic_DNA"/>
</dbReference>
<keyword evidence="1" id="KW-0472">Membrane</keyword>
<feature type="transmembrane region" description="Helical" evidence="1">
    <location>
        <begin position="81"/>
        <end position="101"/>
    </location>
</feature>
<comment type="caution">
    <text evidence="2">The sequence shown here is derived from an EMBL/GenBank/DDBJ whole genome shotgun (WGS) entry which is preliminary data.</text>
</comment>
<keyword evidence="3" id="KW-1185">Reference proteome</keyword>
<gene>
    <name evidence="2" type="ORF">M2319_003192</name>
</gene>
<protein>
    <submittedName>
        <fullName evidence="2">Uncharacterized protein</fullName>
    </submittedName>
</protein>
<dbReference type="RefSeq" id="WP_264602442.1">
    <property type="nucleotide sequence ID" value="NZ_JAOQNS010000009.1"/>
</dbReference>
<feature type="transmembrane region" description="Helical" evidence="1">
    <location>
        <begin position="48"/>
        <end position="69"/>
    </location>
</feature>
<keyword evidence="1" id="KW-1133">Transmembrane helix</keyword>
<feature type="transmembrane region" description="Helical" evidence="1">
    <location>
        <begin position="249"/>
        <end position="270"/>
    </location>
</feature>
<proteinExistence type="predicted"/>
<feature type="transmembrane region" description="Helical" evidence="1">
    <location>
        <begin position="142"/>
        <end position="164"/>
    </location>
</feature>
<feature type="transmembrane region" description="Helical" evidence="1">
    <location>
        <begin position="21"/>
        <end position="42"/>
    </location>
</feature>
<accession>A0ABT3HEK3</accession>
<name>A0ABT3HEK3_9HYPH</name>
<evidence type="ECO:0000313" key="2">
    <source>
        <dbReference type="EMBL" id="MCW2308843.1"/>
    </source>
</evidence>
<feature type="transmembrane region" description="Helical" evidence="1">
    <location>
        <begin position="185"/>
        <end position="204"/>
    </location>
</feature>
<dbReference type="Proteomes" id="UP001209755">
    <property type="component" value="Unassembled WGS sequence"/>
</dbReference>
<evidence type="ECO:0000313" key="3">
    <source>
        <dbReference type="Proteomes" id="UP001209755"/>
    </source>
</evidence>
<keyword evidence="1" id="KW-0812">Transmembrane</keyword>
<sequence>MTATRMSEKKQSDNAAAKSPLAWPVGLILSVLPLVAVAGVWFAYPIGIYVLIPGALIPGLIAVMLAEPASARPRSKNWPKSLIVMPIIATIVIYIVTSILFDMRTDQFTEASEIWQRYWVFPGAAEASLTDISKMVGSREKAFHLLFILLTGYSLTIIIMFSFCGTYIDMYIFSLENRNADKSKYIKGIFGMLIILIIFDYLTIDNYHKNFSSRLDEIKTDNVNVYGHYVIGIIRWYSSGSKVAINLHLFLNGLIYFLNMMFFIAIYVAYKSLSQGGQLSQRGE</sequence>
<evidence type="ECO:0000256" key="1">
    <source>
        <dbReference type="SAM" id="Phobius"/>
    </source>
</evidence>
<organism evidence="2 3">
    <name type="scientific">Rhodobium gokarnense</name>
    <dbReference type="NCBI Taxonomy" id="364296"/>
    <lineage>
        <taxon>Bacteria</taxon>
        <taxon>Pseudomonadati</taxon>
        <taxon>Pseudomonadota</taxon>
        <taxon>Alphaproteobacteria</taxon>
        <taxon>Hyphomicrobiales</taxon>
        <taxon>Rhodobiaceae</taxon>
        <taxon>Rhodobium</taxon>
    </lineage>
</organism>